<dbReference type="InterPro" id="IPR027417">
    <property type="entry name" value="P-loop_NTPase"/>
</dbReference>
<keyword evidence="6 14" id="KW-0378">Hydrolase</keyword>
<organism evidence="18 19">
    <name type="scientific">Saitoella complicata (strain BCRC 22490 / CBS 7301 / JCM 7358 / NBRC 10748 / NRRL Y-17804)</name>
    <dbReference type="NCBI Taxonomy" id="698492"/>
    <lineage>
        <taxon>Eukaryota</taxon>
        <taxon>Fungi</taxon>
        <taxon>Dikarya</taxon>
        <taxon>Ascomycota</taxon>
        <taxon>Taphrinomycotina</taxon>
        <taxon>Taphrinomycotina incertae sedis</taxon>
        <taxon>Saitoella</taxon>
    </lineage>
</organism>
<keyword evidence="4 16" id="KW-0812">Transmembrane</keyword>
<comment type="subcellular location">
    <subcellularLocation>
        <location evidence="1">Membrane</location>
    </subcellularLocation>
</comment>
<dbReference type="Pfam" id="PF01483">
    <property type="entry name" value="P_proprotein"/>
    <property type="match status" value="1"/>
</dbReference>
<dbReference type="PROSITE" id="PS51829">
    <property type="entry name" value="P_HOMO_B"/>
    <property type="match status" value="1"/>
</dbReference>
<evidence type="ECO:0000313" key="19">
    <source>
        <dbReference type="Proteomes" id="UP000033140"/>
    </source>
</evidence>
<dbReference type="InterPro" id="IPR006083">
    <property type="entry name" value="PRK/URK"/>
</dbReference>
<keyword evidence="8" id="KW-0106">Calcium</keyword>
<comment type="caution">
    <text evidence="18">The sequence shown here is derived from an EMBL/GenBank/DDBJ whole genome shotgun (WGS) entry which is preliminary data.</text>
</comment>
<dbReference type="PROSITE" id="PS51892">
    <property type="entry name" value="SUBTILASE"/>
    <property type="match status" value="1"/>
</dbReference>
<dbReference type="GO" id="GO:0016485">
    <property type="term" value="P:protein processing"/>
    <property type="evidence" value="ECO:0007669"/>
    <property type="project" value="TreeGrafter"/>
</dbReference>
<reference evidence="18 19" key="1">
    <citation type="journal article" date="2011" name="J. Gen. Appl. Microbiol.">
        <title>Draft genome sequencing of the enigmatic yeast Saitoella complicata.</title>
        <authorList>
            <person name="Nishida H."/>
            <person name="Hamamoto M."/>
            <person name="Sugiyama J."/>
        </authorList>
    </citation>
    <scope>NUCLEOTIDE SEQUENCE [LARGE SCALE GENOMIC DNA]</scope>
    <source>
        <strain evidence="18 19">NRRL Y-17804</strain>
    </source>
</reference>
<keyword evidence="10 16" id="KW-0472">Membrane</keyword>
<evidence type="ECO:0000256" key="13">
    <source>
        <dbReference type="PIRSR" id="PIRSR615500-1"/>
    </source>
</evidence>
<comment type="similarity">
    <text evidence="2">Belongs to the peptidase S8 family. Furin subfamily.</text>
</comment>
<evidence type="ECO:0000256" key="5">
    <source>
        <dbReference type="ARBA" id="ARBA00022729"/>
    </source>
</evidence>
<evidence type="ECO:0000256" key="7">
    <source>
        <dbReference type="ARBA" id="ARBA00022825"/>
    </source>
</evidence>
<evidence type="ECO:0000313" key="18">
    <source>
        <dbReference type="EMBL" id="GAO51442.1"/>
    </source>
</evidence>
<feature type="active site" description="Charge relay system" evidence="13 14">
    <location>
        <position position="451"/>
    </location>
</feature>
<dbReference type="SUPFAM" id="SSF49785">
    <property type="entry name" value="Galactose-binding domain-like"/>
    <property type="match status" value="1"/>
</dbReference>
<dbReference type="InterPro" id="IPR023828">
    <property type="entry name" value="Peptidase_S8_Ser-AS"/>
</dbReference>
<dbReference type="InterPro" id="IPR008979">
    <property type="entry name" value="Galactose-bd-like_sf"/>
</dbReference>
<dbReference type="GO" id="GO:0005802">
    <property type="term" value="C:trans-Golgi network"/>
    <property type="evidence" value="ECO:0007669"/>
    <property type="project" value="TreeGrafter"/>
</dbReference>
<dbReference type="GO" id="GO:0004252">
    <property type="term" value="F:serine-type endopeptidase activity"/>
    <property type="evidence" value="ECO:0007669"/>
    <property type="project" value="UniProtKB-UniRule"/>
</dbReference>
<evidence type="ECO:0000256" key="12">
    <source>
        <dbReference type="ARBA" id="ARBA00023180"/>
    </source>
</evidence>
<dbReference type="PROSITE" id="PS00138">
    <property type="entry name" value="SUBTILASE_SER"/>
    <property type="match status" value="1"/>
</dbReference>
<dbReference type="InterPro" id="IPR022398">
    <property type="entry name" value="Peptidase_S8_His-AS"/>
</dbReference>
<keyword evidence="3 14" id="KW-0645">Protease</keyword>
<evidence type="ECO:0000256" key="6">
    <source>
        <dbReference type="ARBA" id="ARBA00022801"/>
    </source>
</evidence>
<keyword evidence="12" id="KW-0325">Glycoprotein</keyword>
<dbReference type="EMBL" id="BACD03000046">
    <property type="protein sequence ID" value="GAO51442.1"/>
    <property type="molecule type" value="Genomic_DNA"/>
</dbReference>
<dbReference type="PROSITE" id="PS00137">
    <property type="entry name" value="SUBTILASE_HIS"/>
    <property type="match status" value="1"/>
</dbReference>
<protein>
    <recommendedName>
        <fullName evidence="17">P/Homo B domain-containing protein</fullName>
    </recommendedName>
</protein>
<dbReference type="PANTHER" id="PTHR42884:SF14">
    <property type="entry name" value="NEUROENDOCRINE CONVERTASE 1"/>
    <property type="match status" value="1"/>
</dbReference>
<dbReference type="FunFam" id="3.40.50.200:FF:000005">
    <property type="entry name" value="Proprotein convertase subtilisin/kexin type 7"/>
    <property type="match status" value="1"/>
</dbReference>
<dbReference type="InterPro" id="IPR000209">
    <property type="entry name" value="Peptidase_S8/S53_dom"/>
</dbReference>
<dbReference type="Gene3D" id="3.40.50.200">
    <property type="entry name" value="Peptidase S8/S53 domain"/>
    <property type="match status" value="1"/>
</dbReference>
<evidence type="ECO:0000256" key="11">
    <source>
        <dbReference type="ARBA" id="ARBA00023145"/>
    </source>
</evidence>
<dbReference type="Gene3D" id="3.40.50.300">
    <property type="entry name" value="P-loop containing nucleotide triphosphate hydrolases"/>
    <property type="match status" value="1"/>
</dbReference>
<evidence type="ECO:0000256" key="10">
    <source>
        <dbReference type="ARBA" id="ARBA00023136"/>
    </source>
</evidence>
<dbReference type="GO" id="GO:0005524">
    <property type="term" value="F:ATP binding"/>
    <property type="evidence" value="ECO:0007669"/>
    <property type="project" value="InterPro"/>
</dbReference>
<keyword evidence="7 14" id="KW-0720">Serine protease</keyword>
<feature type="domain" description="P/Homo B" evidence="17">
    <location>
        <begin position="527"/>
        <end position="666"/>
    </location>
</feature>
<feature type="region of interest" description="Disordered" evidence="15">
    <location>
        <begin position="720"/>
        <end position="745"/>
    </location>
</feature>
<evidence type="ECO:0000256" key="14">
    <source>
        <dbReference type="PROSITE-ProRule" id="PRU01240"/>
    </source>
</evidence>
<evidence type="ECO:0000256" key="4">
    <source>
        <dbReference type="ARBA" id="ARBA00022692"/>
    </source>
</evidence>
<dbReference type="Pfam" id="PF00082">
    <property type="entry name" value="Peptidase_S8"/>
    <property type="match status" value="1"/>
</dbReference>
<dbReference type="InterPro" id="IPR015500">
    <property type="entry name" value="Peptidase_S8_subtilisin-rel"/>
</dbReference>
<evidence type="ECO:0000256" key="15">
    <source>
        <dbReference type="SAM" id="MobiDB-lite"/>
    </source>
</evidence>
<dbReference type="GO" id="GO:0007323">
    <property type="term" value="P:peptide pheromone maturation"/>
    <property type="evidence" value="ECO:0007669"/>
    <property type="project" value="UniProtKB-ARBA"/>
</dbReference>
<keyword evidence="19" id="KW-1185">Reference proteome</keyword>
<sequence length="1192" mass="131402">MKGPRREGPSGRPVCGSAPEKEAGDWRVQPLHDLAYQVHNQLQLIRTTMRSLTLLACVLPLLSYTTAFRYDASNTPLWKRDYEGREYYALQLSEGMRPETVESEYDLRFEGPIGALEDHYLFSTSEYEPIERRDELHTLRKRRLEKRSTVEHDILWMERQKPGSKRLVKRSLPVEERQTFDLTGSPKERFEIVKHALGIQDPIFKDQWHILNTVQEGHDLNVTGVWAQGITGHNVTTAIVDDGLDFTSLDLADSYYAAGSYDFNAHSPDPLPKLSDDQHGTRCAGEIAATKNDVCGVGLAFDSKVAGLRILSAVISDADEAIAMNYDYQYNDIYSCSWGPPDDGQAMDAPGILIKRAMVNGVNRGRNGLGSIYVFATGNGAANGDNCNFDGYTNSIYSITVGAIDRKGLHPYYSEECSAQLVVTYSSGSGDYIHTTDIGTNKCTNHHGGTSAAAPLGAGVIALVLSVRPDLGWRDVQYLVVETAVPVNVDDEDWEVTGAGYWYNHKYGYGKLDAWAIVERAKEWEVVKPQAWHNISYVEVNEPIPNNQGAQGEAVRSVVTITKDDLKKSNLERVEHITVTVNIDHQRRGDISVDLVGPRGHVSKLAVARRNDNSAEGIRDWTFMTVKHWGESGVGDWTLIVRDEKNSQYSGKLLNWRMTLWGESVDPALAVPHPLPGTDDDHPLPPDPVLPSTTASATYSQSAHPRPVISITKAESGHAASVHSAQVSTVPHPKVKPTTTATATTTTTTGVAATATPVQEDEKVSDETTSATETATTGKTYEIMGNEYGLIVIVVVFVSVGTALLGAAIAAVYFFIRRQRLRAAQREDYEFKVLRNTGDADVDETPAEVKRGGVEGVLYDAFDARDSDEEIFDALGEVSDDDEEDEERRSIKTIEFFPVVNVNLPKPPHSRNYKKDMSPTAPFMVAIAGGPAAGKKTICKAIASSLQTLHNPPNVLHLALSDFHYELGKDAQAEDTEGGVQEINWHAPGAYDFDLLTTTLTSLTSLASSDPDLKIPTFDRSTHTRKFITPITCSGRETTQIDVVLVEGEYTLWSKMVREELVSLRVFADLDADERLSRLVLRDTEEKGYPLAAILDDYVKFAKPSFDEFILPTKQFADIILPRGDLNTQGIELIGLHITEALRARQNKDVVVVEKKKGPRMSAMAVVSGTETPGGSWREIPREGGSFYEIGG</sequence>
<dbReference type="GO" id="GO:0000139">
    <property type="term" value="C:Golgi membrane"/>
    <property type="evidence" value="ECO:0007669"/>
    <property type="project" value="TreeGrafter"/>
</dbReference>
<dbReference type="InterPro" id="IPR002884">
    <property type="entry name" value="P_dom"/>
</dbReference>
<dbReference type="AlphaFoldDB" id="A0A0E9NNJ6"/>
<dbReference type="Proteomes" id="UP000033140">
    <property type="component" value="Unassembled WGS sequence"/>
</dbReference>
<evidence type="ECO:0000256" key="16">
    <source>
        <dbReference type="SAM" id="Phobius"/>
    </source>
</evidence>
<dbReference type="CDD" id="cd04059">
    <property type="entry name" value="Peptidases_S8_Protein_convertases_Kexins_Furin-like"/>
    <property type="match status" value="1"/>
</dbReference>
<dbReference type="SUPFAM" id="SSF52540">
    <property type="entry name" value="P-loop containing nucleoside triphosphate hydrolases"/>
    <property type="match status" value="1"/>
</dbReference>
<dbReference type="FunFam" id="2.60.120.260:FF:000026">
    <property type="entry name" value="proprotein convertase subtilisin/kexin type 7"/>
    <property type="match status" value="1"/>
</dbReference>
<dbReference type="Gene3D" id="2.60.120.260">
    <property type="entry name" value="Galactose-binding domain-like"/>
    <property type="match status" value="1"/>
</dbReference>
<name>A0A0E9NNJ6_SAICN</name>
<dbReference type="GO" id="GO:0016301">
    <property type="term" value="F:kinase activity"/>
    <property type="evidence" value="ECO:0007669"/>
    <property type="project" value="InterPro"/>
</dbReference>
<accession>A0A0E9NNJ6</accession>
<feature type="active site" description="Charge relay system" evidence="13 14">
    <location>
        <position position="279"/>
    </location>
</feature>
<gene>
    <name evidence="18" type="ORF">G7K_5543-t1</name>
</gene>
<feature type="transmembrane region" description="Helical" evidence="16">
    <location>
        <begin position="788"/>
        <end position="816"/>
    </location>
</feature>
<feature type="region of interest" description="Disordered" evidence="15">
    <location>
        <begin position="673"/>
        <end position="703"/>
    </location>
</feature>
<dbReference type="PANTHER" id="PTHR42884">
    <property type="entry name" value="PROPROTEIN CONVERTASE SUBTILISIN/KEXIN-RELATED"/>
    <property type="match status" value="1"/>
</dbReference>
<dbReference type="Pfam" id="PF00485">
    <property type="entry name" value="PRK"/>
    <property type="match status" value="1"/>
</dbReference>
<keyword evidence="5" id="KW-0732">Signal</keyword>
<feature type="compositionally biased region" description="Low complexity" evidence="15">
    <location>
        <begin position="690"/>
        <end position="703"/>
    </location>
</feature>
<proteinExistence type="inferred from homology"/>
<evidence type="ECO:0000256" key="3">
    <source>
        <dbReference type="ARBA" id="ARBA00022670"/>
    </source>
</evidence>
<dbReference type="InterPro" id="IPR034182">
    <property type="entry name" value="Kexin/furin"/>
</dbReference>
<evidence type="ECO:0000259" key="17">
    <source>
        <dbReference type="PROSITE" id="PS51829"/>
    </source>
</evidence>
<dbReference type="PRINTS" id="PR00723">
    <property type="entry name" value="SUBTILISIN"/>
</dbReference>
<keyword evidence="11" id="KW-0865">Zymogen</keyword>
<evidence type="ECO:0000256" key="2">
    <source>
        <dbReference type="ARBA" id="ARBA00005325"/>
    </source>
</evidence>
<reference evidence="18 19" key="2">
    <citation type="journal article" date="2014" name="J. Gen. Appl. Microbiol.">
        <title>The early diverging ascomycetous budding yeast Saitoella complicata has three histone deacetylases belonging to the Clr6, Hos2, and Rpd3 lineages.</title>
        <authorList>
            <person name="Nishida H."/>
            <person name="Matsumoto T."/>
            <person name="Kondo S."/>
            <person name="Hamamoto M."/>
            <person name="Yoshikawa H."/>
        </authorList>
    </citation>
    <scope>NUCLEOTIDE SEQUENCE [LARGE SCALE GENOMIC DNA]</scope>
    <source>
        <strain evidence="18 19">NRRL Y-17804</strain>
    </source>
</reference>
<evidence type="ECO:0000256" key="9">
    <source>
        <dbReference type="ARBA" id="ARBA00022989"/>
    </source>
</evidence>
<evidence type="ECO:0000256" key="1">
    <source>
        <dbReference type="ARBA" id="ARBA00004370"/>
    </source>
</evidence>
<keyword evidence="9 16" id="KW-1133">Transmembrane helix</keyword>
<evidence type="ECO:0000256" key="8">
    <source>
        <dbReference type="ARBA" id="ARBA00022837"/>
    </source>
</evidence>
<dbReference type="STRING" id="698492.A0A0E9NNJ6"/>
<reference evidence="18 19" key="3">
    <citation type="journal article" date="2015" name="Genome Announc.">
        <title>Draft Genome Sequence of the Archiascomycetous Yeast Saitoella complicata.</title>
        <authorList>
            <person name="Yamauchi K."/>
            <person name="Kondo S."/>
            <person name="Hamamoto M."/>
            <person name="Takahashi Y."/>
            <person name="Ogura Y."/>
            <person name="Hayashi T."/>
            <person name="Nishida H."/>
        </authorList>
    </citation>
    <scope>NUCLEOTIDE SEQUENCE [LARGE SCALE GENOMIC DNA]</scope>
    <source>
        <strain evidence="18 19">NRRL Y-17804</strain>
    </source>
</reference>
<feature type="region of interest" description="Disordered" evidence="15">
    <location>
        <begin position="1"/>
        <end position="21"/>
    </location>
</feature>
<dbReference type="OMA" id="GLVDDDC"/>
<feature type="active site" description="Charge relay system" evidence="13 14">
    <location>
        <position position="241"/>
    </location>
</feature>
<dbReference type="SUPFAM" id="SSF52743">
    <property type="entry name" value="Subtilisin-like"/>
    <property type="match status" value="1"/>
</dbReference>
<dbReference type="InterPro" id="IPR036852">
    <property type="entry name" value="Peptidase_S8/S53_dom_sf"/>
</dbReference>